<dbReference type="Proteomes" id="UP000036334">
    <property type="component" value="Unassembled WGS sequence"/>
</dbReference>
<dbReference type="InterPro" id="IPR030963">
    <property type="entry name" value="DHQ_synth_fam"/>
</dbReference>
<evidence type="ECO:0000256" key="2">
    <source>
        <dbReference type="ARBA" id="ARBA00001941"/>
    </source>
</evidence>
<dbReference type="AlphaFoldDB" id="A0A0I9VH80"/>
<comment type="cofactor">
    <cofactor evidence="2">
        <name>Co(2+)</name>
        <dbReference type="ChEBI" id="CHEBI:48828"/>
    </cofactor>
</comment>
<dbReference type="CDD" id="cd08199">
    <property type="entry name" value="EEVS"/>
    <property type="match status" value="1"/>
</dbReference>
<reference evidence="13 14" key="1">
    <citation type="submission" date="2015-05" db="EMBL/GenBank/DDBJ databases">
        <title>Genome sequence of Mycobacterium haemophilum.</title>
        <authorList>
            <person name="Greninger A.L."/>
            <person name="Cunningham G."/>
            <person name="Miller S."/>
        </authorList>
    </citation>
    <scope>NUCLEOTIDE SEQUENCE [LARGE SCALE GENOMIC DNA]</scope>
    <source>
        <strain evidence="14">UC1</strain>
    </source>
</reference>
<dbReference type="SUPFAM" id="SSF56796">
    <property type="entry name" value="Dehydroquinate synthase-like"/>
    <property type="match status" value="1"/>
</dbReference>
<dbReference type="RefSeq" id="WP_047314334.1">
    <property type="nucleotide sequence ID" value="NZ_LDPQ01000005.1"/>
</dbReference>
<dbReference type="GO" id="GO:0003856">
    <property type="term" value="F:3-dehydroquinate synthase activity"/>
    <property type="evidence" value="ECO:0007669"/>
    <property type="project" value="TreeGrafter"/>
</dbReference>
<dbReference type="InterPro" id="IPR056179">
    <property type="entry name" value="DHQS_C"/>
</dbReference>
<accession>A0A0I9VH80</accession>
<dbReference type="Pfam" id="PF24621">
    <property type="entry name" value="DHQS_C"/>
    <property type="match status" value="1"/>
</dbReference>
<evidence type="ECO:0000259" key="12">
    <source>
        <dbReference type="Pfam" id="PF24621"/>
    </source>
</evidence>
<dbReference type="EC" id="4.2.3.152" evidence="9"/>
<dbReference type="PIRSF" id="PIRSF001455">
    <property type="entry name" value="DHQ_synth"/>
    <property type="match status" value="1"/>
</dbReference>
<dbReference type="InterPro" id="IPR035872">
    <property type="entry name" value="EEVS-like"/>
</dbReference>
<sequence length="375" mass="41822">MTDILSTRRVKYASVIEYEVVNAPNLFVPESTALLSSGKVKNGCRFVVVDENVDRHYGDEMRSYFTRHGIKAKIVVFPGGEENKTAEYYFSIVRELDAFPIHRRDEPIIAIGGGVLTDVVAFVASTYRRGVPHIKVPTTLMGYVDGSVGIKNGINFNGNKNRLGAFQPPQKVLLDKSFLRTLPRRHILNGVCEIIKLAVIADAGLFHLLEAHGPESVDVHLQNDEGCEILDRAVAGMLAELEPNLYEVDLDRKMDFGHTFSYGLETHHASDLLHGEAVLLDVLLSVLIARSRNLLADEETSRIFDLVEKLTVGLDMSLLEPHLLWGSLQERVYHRNGLQRVPMPQGIGSCIFLNDISYDEISNATKALEDWMVLG</sequence>
<keyword evidence="14" id="KW-1185">Reference proteome</keyword>
<gene>
    <name evidence="13" type="ORF">ABH38_04405</name>
</gene>
<organism evidence="13 14">
    <name type="scientific">Mycobacterium haemophilum</name>
    <dbReference type="NCBI Taxonomy" id="29311"/>
    <lineage>
        <taxon>Bacteria</taxon>
        <taxon>Bacillati</taxon>
        <taxon>Actinomycetota</taxon>
        <taxon>Actinomycetes</taxon>
        <taxon>Mycobacteriales</taxon>
        <taxon>Mycobacteriaceae</taxon>
        <taxon>Mycobacterium</taxon>
    </lineage>
</organism>
<dbReference type="GO" id="GO:0017000">
    <property type="term" value="P:antibiotic biosynthetic process"/>
    <property type="evidence" value="ECO:0007669"/>
    <property type="project" value="InterPro"/>
</dbReference>
<dbReference type="EMBL" id="LDPR01000002">
    <property type="protein sequence ID" value="KLO38611.1"/>
    <property type="molecule type" value="Genomic_DNA"/>
</dbReference>
<feature type="domain" description="3-dehydroquinate synthase C-terminal" evidence="12">
    <location>
        <begin position="190"/>
        <end position="317"/>
    </location>
</feature>
<dbReference type="PATRIC" id="fig|29311.18.peg.3656"/>
<keyword evidence="3" id="KW-0479">Metal-binding</keyword>
<dbReference type="GO" id="GO:0046872">
    <property type="term" value="F:metal ion binding"/>
    <property type="evidence" value="ECO:0007669"/>
    <property type="project" value="UniProtKB-KW"/>
</dbReference>
<dbReference type="GO" id="GO:0000166">
    <property type="term" value="F:nucleotide binding"/>
    <property type="evidence" value="ECO:0007669"/>
    <property type="project" value="UniProtKB-KW"/>
</dbReference>
<keyword evidence="7" id="KW-0170">Cobalt</keyword>
<proteinExistence type="predicted"/>
<dbReference type="Gene3D" id="1.20.1090.10">
    <property type="entry name" value="Dehydroquinate synthase-like - alpha domain"/>
    <property type="match status" value="1"/>
</dbReference>
<keyword evidence="6" id="KW-0456">Lyase</keyword>
<dbReference type="Pfam" id="PF01761">
    <property type="entry name" value="DHQ_synthase"/>
    <property type="match status" value="1"/>
</dbReference>
<comment type="catalytic activity">
    <reaction evidence="8">
        <text>D-sedoheptulose 7-phosphate = 2-epi-5-epi-valiolone + phosphate</text>
        <dbReference type="Rhea" id="RHEA:44184"/>
        <dbReference type="ChEBI" id="CHEBI:43474"/>
        <dbReference type="ChEBI" id="CHEBI:57483"/>
        <dbReference type="ChEBI" id="CHEBI:84187"/>
        <dbReference type="EC" id="4.2.3.152"/>
    </reaction>
</comment>
<evidence type="ECO:0000256" key="6">
    <source>
        <dbReference type="ARBA" id="ARBA00023239"/>
    </source>
</evidence>
<dbReference type="Gene3D" id="3.40.50.1970">
    <property type="match status" value="1"/>
</dbReference>
<protein>
    <recommendedName>
        <fullName evidence="10">2-epi-5-epi-valiolone synthase</fullName>
        <ecNumber evidence="9">4.2.3.152</ecNumber>
    </recommendedName>
</protein>
<evidence type="ECO:0000256" key="8">
    <source>
        <dbReference type="ARBA" id="ARBA00023993"/>
    </source>
</evidence>
<comment type="cofactor">
    <cofactor evidence="1">
        <name>NAD(+)</name>
        <dbReference type="ChEBI" id="CHEBI:57540"/>
    </cofactor>
</comment>
<evidence type="ECO:0000259" key="11">
    <source>
        <dbReference type="Pfam" id="PF01761"/>
    </source>
</evidence>
<name>A0A0I9VH80_9MYCO</name>
<keyword evidence="4" id="KW-0547">Nucleotide-binding</keyword>
<evidence type="ECO:0000313" key="13">
    <source>
        <dbReference type="EMBL" id="KLO38611.1"/>
    </source>
</evidence>
<comment type="caution">
    <text evidence="13">The sequence shown here is derived from an EMBL/GenBank/DDBJ whole genome shotgun (WGS) entry which is preliminary data.</text>
</comment>
<evidence type="ECO:0000256" key="1">
    <source>
        <dbReference type="ARBA" id="ARBA00001911"/>
    </source>
</evidence>
<evidence type="ECO:0000313" key="14">
    <source>
        <dbReference type="Proteomes" id="UP000036334"/>
    </source>
</evidence>
<dbReference type="OrthoDB" id="9806583at2"/>
<dbReference type="PANTHER" id="PTHR43622:SF3">
    <property type="entry name" value="2-EPI-5-EPI-VALIOLONE SYNTHASE"/>
    <property type="match status" value="1"/>
</dbReference>
<evidence type="ECO:0000256" key="4">
    <source>
        <dbReference type="ARBA" id="ARBA00022741"/>
    </source>
</evidence>
<feature type="domain" description="3-dehydroquinate synthase N-terminal" evidence="11">
    <location>
        <begin position="75"/>
        <end position="187"/>
    </location>
</feature>
<evidence type="ECO:0000256" key="5">
    <source>
        <dbReference type="ARBA" id="ARBA00023027"/>
    </source>
</evidence>
<evidence type="ECO:0000256" key="9">
    <source>
        <dbReference type="ARBA" id="ARBA00024060"/>
    </source>
</evidence>
<dbReference type="GO" id="GO:0009073">
    <property type="term" value="P:aromatic amino acid family biosynthetic process"/>
    <property type="evidence" value="ECO:0007669"/>
    <property type="project" value="InterPro"/>
</dbReference>
<keyword evidence="5" id="KW-0520">NAD</keyword>
<dbReference type="InterPro" id="IPR030960">
    <property type="entry name" value="DHQS/DOIS_N"/>
</dbReference>
<evidence type="ECO:0000256" key="7">
    <source>
        <dbReference type="ARBA" id="ARBA00023285"/>
    </source>
</evidence>
<dbReference type="InterPro" id="IPR050071">
    <property type="entry name" value="Dehydroquinate_synthase"/>
</dbReference>
<dbReference type="PANTHER" id="PTHR43622">
    <property type="entry name" value="3-DEHYDROQUINATE SYNTHASE"/>
    <property type="match status" value="1"/>
</dbReference>
<evidence type="ECO:0000256" key="3">
    <source>
        <dbReference type="ARBA" id="ARBA00022723"/>
    </source>
</evidence>
<dbReference type="STRING" id="1202450.B586_06435"/>
<evidence type="ECO:0000256" key="10">
    <source>
        <dbReference type="ARBA" id="ARBA00024092"/>
    </source>
</evidence>